<dbReference type="AlphaFoldDB" id="A0A4V3XDU1"/>
<feature type="domain" description="Glutaminase A central" evidence="1">
    <location>
        <begin position="67"/>
        <end position="171"/>
    </location>
</feature>
<dbReference type="InterPro" id="IPR032514">
    <property type="entry name" value="GtaA_central"/>
</dbReference>
<organism evidence="2 3">
    <name type="scientific">Phellinidium pouzarii</name>
    <dbReference type="NCBI Taxonomy" id="167371"/>
    <lineage>
        <taxon>Eukaryota</taxon>
        <taxon>Fungi</taxon>
        <taxon>Dikarya</taxon>
        <taxon>Basidiomycota</taxon>
        <taxon>Agaricomycotina</taxon>
        <taxon>Agaricomycetes</taxon>
        <taxon>Hymenochaetales</taxon>
        <taxon>Hymenochaetaceae</taxon>
        <taxon>Phellinidium</taxon>
    </lineage>
</organism>
<proteinExistence type="predicted"/>
<dbReference type="PANTHER" id="PTHR31987">
    <property type="entry name" value="GLUTAMINASE A-RELATED"/>
    <property type="match status" value="1"/>
</dbReference>
<dbReference type="Proteomes" id="UP000308199">
    <property type="component" value="Unassembled WGS sequence"/>
</dbReference>
<evidence type="ECO:0000259" key="1">
    <source>
        <dbReference type="Pfam" id="PF16335"/>
    </source>
</evidence>
<dbReference type="Pfam" id="PF16335">
    <property type="entry name" value="GtaA_6_Hairpin"/>
    <property type="match status" value="1"/>
</dbReference>
<accession>A0A4V3XDU1</accession>
<evidence type="ECO:0000313" key="3">
    <source>
        <dbReference type="Proteomes" id="UP000308199"/>
    </source>
</evidence>
<dbReference type="OrthoDB" id="3066004at2759"/>
<evidence type="ECO:0000313" key="2">
    <source>
        <dbReference type="EMBL" id="THH11073.1"/>
    </source>
</evidence>
<protein>
    <recommendedName>
        <fullName evidence="1">Glutaminase A central domain-containing protein</fullName>
    </recommendedName>
</protein>
<dbReference type="PANTHER" id="PTHR31987:SF1">
    <property type="entry name" value="GLUTAMINASE A"/>
    <property type="match status" value="1"/>
</dbReference>
<gene>
    <name evidence="2" type="ORF">EW145_g910</name>
</gene>
<keyword evidence="3" id="KW-1185">Reference proteome</keyword>
<dbReference type="InterPro" id="IPR052743">
    <property type="entry name" value="Glutaminase_GtaA"/>
</dbReference>
<dbReference type="EMBL" id="SGPK01000021">
    <property type="protein sequence ID" value="THH11073.1"/>
    <property type="molecule type" value="Genomic_DNA"/>
</dbReference>
<name>A0A4V3XDU1_9AGAM</name>
<sequence>MSTDGEAHNISMYSDITGEFIAGNTTQFAQWNSSDSEEYVILSMRLQVQQAFTEIDNHAQDATEYYSLKKTNTAVKGIIGIAAMAKMAYFVGKQDDQNRFNSTATSYIHEWTNRALAADHSHIDFFYGDTNSNGMMCNLYADKLFQLGLVSDTIYQVLTVYYDNIANNHDPSVSTGSRYGPAIHPLRVNQALQDLQYLFPSATVHAHNKLDMSVDIAKTFANVPKFAEDGSNYTIFSMHITLAIRVAKGSFAHTCVPDPARQDEVEKDEQLLNTIVSLLPDKVFRKFLKKDKTFIMLEALKAHYDIKSTASIAITEAHLFMIECKNDKHFDKTLDEIKQTKE</sequence>
<comment type="caution">
    <text evidence="2">The sequence shown here is derived from an EMBL/GenBank/DDBJ whole genome shotgun (WGS) entry which is preliminary data.</text>
</comment>
<reference evidence="2 3" key="1">
    <citation type="submission" date="2019-02" db="EMBL/GenBank/DDBJ databases">
        <title>Genome sequencing of the rare red list fungi Phellinidium pouzarii.</title>
        <authorList>
            <person name="Buettner E."/>
            <person name="Kellner H."/>
        </authorList>
    </citation>
    <scope>NUCLEOTIDE SEQUENCE [LARGE SCALE GENOMIC DNA]</scope>
    <source>
        <strain evidence="2 3">DSM 108285</strain>
    </source>
</reference>